<dbReference type="InterPro" id="IPR003382">
    <property type="entry name" value="Flavoprotein"/>
</dbReference>
<accession>A0ABY6HWQ6</accession>
<reference evidence="2" key="1">
    <citation type="submission" date="2022-09" db="EMBL/GenBank/DDBJ databases">
        <title>Actin cytoskeleton and complex cell architecture in an #Asgard archaeon.</title>
        <authorList>
            <person name="Ponce Toledo R.I."/>
            <person name="Schleper C."/>
            <person name="Rodrigues Oliveira T."/>
            <person name="Wollweber F."/>
            <person name="Xu J."/>
            <person name="Rittmann S."/>
            <person name="Klingl A."/>
            <person name="Pilhofer M."/>
        </authorList>
    </citation>
    <scope>NUCLEOTIDE SEQUENCE</scope>
    <source>
        <strain evidence="2">B-35</strain>
    </source>
</reference>
<proteinExistence type="predicted"/>
<protein>
    <recommendedName>
        <fullName evidence="1">Flavoprotein domain-containing protein</fullName>
    </recommendedName>
</protein>
<dbReference type="Pfam" id="PF02441">
    <property type="entry name" value="Flavoprotein"/>
    <property type="match status" value="1"/>
</dbReference>
<organism evidence="2 3">
    <name type="scientific">Candidatus Lokiarchaeum ossiferum</name>
    <dbReference type="NCBI Taxonomy" id="2951803"/>
    <lineage>
        <taxon>Archaea</taxon>
        <taxon>Promethearchaeati</taxon>
        <taxon>Promethearchaeota</taxon>
        <taxon>Promethearchaeia</taxon>
        <taxon>Promethearchaeales</taxon>
        <taxon>Promethearchaeaceae</taxon>
        <taxon>Candidatus Lokiarchaeum</taxon>
    </lineage>
</organism>
<dbReference type="Proteomes" id="UP001208689">
    <property type="component" value="Chromosome"/>
</dbReference>
<feature type="domain" description="Flavoprotein" evidence="1">
    <location>
        <begin position="1"/>
        <end position="147"/>
    </location>
</feature>
<dbReference type="Gene3D" id="3.40.50.1950">
    <property type="entry name" value="Flavin prenyltransferase-like"/>
    <property type="match status" value="1"/>
</dbReference>
<evidence type="ECO:0000259" key="1">
    <source>
        <dbReference type="Pfam" id="PF02441"/>
    </source>
</evidence>
<evidence type="ECO:0000313" key="2">
    <source>
        <dbReference type="EMBL" id="UYP47940.1"/>
    </source>
</evidence>
<sequence length="188" mass="20981">MKIAWGITGAGHQLKNSIGIIEKLVQNGENIDLFISQAAEIVINMYSLKSRLDKIQKENPNQVKKIYYGRTQKPGFPICAKFNLGFYDFLVISPVTSNSVAKMRCGIADSLITNIFSQMIKGRGKILLVPTDIVHGKIQTEIPQGGTIEITIDEFNSKNANSLTKFPNTLVFSNPQEIMTYILEKKET</sequence>
<name>A0ABY6HWQ6_9ARCH</name>
<dbReference type="SUPFAM" id="SSF52507">
    <property type="entry name" value="Homo-oligomeric flavin-containing Cys decarboxylases, HFCD"/>
    <property type="match status" value="1"/>
</dbReference>
<evidence type="ECO:0000313" key="3">
    <source>
        <dbReference type="Proteomes" id="UP001208689"/>
    </source>
</evidence>
<dbReference type="EMBL" id="CP104013">
    <property type="protein sequence ID" value="UYP47940.1"/>
    <property type="molecule type" value="Genomic_DNA"/>
</dbReference>
<dbReference type="InterPro" id="IPR036551">
    <property type="entry name" value="Flavin_trans-like"/>
</dbReference>
<keyword evidence="3" id="KW-1185">Reference proteome</keyword>
<gene>
    <name evidence="2" type="ORF">NEF87_004225</name>
</gene>